<evidence type="ECO:0000313" key="2">
    <source>
        <dbReference type="EMBL" id="GAH00401.1"/>
    </source>
</evidence>
<reference evidence="2" key="1">
    <citation type="journal article" date="2014" name="Front. Microbiol.">
        <title>High frequency of phylogenetically diverse reductive dehalogenase-homologous genes in deep subseafloor sedimentary metagenomes.</title>
        <authorList>
            <person name="Kawai M."/>
            <person name="Futagami T."/>
            <person name="Toyoda A."/>
            <person name="Takaki Y."/>
            <person name="Nishi S."/>
            <person name="Hori S."/>
            <person name="Arai W."/>
            <person name="Tsubouchi T."/>
            <person name="Morono Y."/>
            <person name="Uchiyama I."/>
            <person name="Ito T."/>
            <person name="Fujiyama A."/>
            <person name="Inagaki F."/>
            <person name="Takami H."/>
        </authorList>
    </citation>
    <scope>NUCLEOTIDE SEQUENCE</scope>
    <source>
        <strain evidence="2">Expedition CK06-06</strain>
    </source>
</reference>
<comment type="caution">
    <text evidence="2">The sequence shown here is derived from an EMBL/GenBank/DDBJ whole genome shotgun (WGS) entry which is preliminary data.</text>
</comment>
<evidence type="ECO:0000256" key="1">
    <source>
        <dbReference type="SAM" id="MobiDB-lite"/>
    </source>
</evidence>
<organism evidence="2">
    <name type="scientific">marine sediment metagenome</name>
    <dbReference type="NCBI Taxonomy" id="412755"/>
    <lineage>
        <taxon>unclassified sequences</taxon>
        <taxon>metagenomes</taxon>
        <taxon>ecological metagenomes</taxon>
    </lineage>
</organism>
<sequence length="75" mass="8818">KKSFELTGDIPSAMASLSTTHYLAGEKEEAMRIIKELEKISPEEAALIMEHIEEYEQDKKRRKRSRSRKAKRRKK</sequence>
<gene>
    <name evidence="2" type="ORF">S01H4_45594</name>
</gene>
<feature type="region of interest" description="Disordered" evidence="1">
    <location>
        <begin position="54"/>
        <end position="75"/>
    </location>
</feature>
<feature type="non-terminal residue" evidence="2">
    <location>
        <position position="1"/>
    </location>
</feature>
<protein>
    <submittedName>
        <fullName evidence="2">Uncharacterized protein</fullName>
    </submittedName>
</protein>
<name>X1BX87_9ZZZZ</name>
<accession>X1BX87</accession>
<feature type="compositionally biased region" description="Basic residues" evidence="1">
    <location>
        <begin position="60"/>
        <end position="75"/>
    </location>
</feature>
<dbReference type="EMBL" id="BART01025398">
    <property type="protein sequence ID" value="GAH00401.1"/>
    <property type="molecule type" value="Genomic_DNA"/>
</dbReference>
<dbReference type="AlphaFoldDB" id="X1BX87"/>
<proteinExistence type="predicted"/>